<accession>A0AAN4ZED9</accession>
<keyword evidence="1" id="KW-1133">Transmembrane helix</keyword>
<feature type="transmembrane region" description="Helical" evidence="1">
    <location>
        <begin position="101"/>
        <end position="120"/>
    </location>
</feature>
<feature type="transmembrane region" description="Helical" evidence="1">
    <location>
        <begin position="44"/>
        <end position="63"/>
    </location>
</feature>
<keyword evidence="1" id="KW-0472">Membrane</keyword>
<name>A0AAN4ZED9_9BILA</name>
<evidence type="ECO:0000313" key="2">
    <source>
        <dbReference type="EMBL" id="GMR35445.1"/>
    </source>
</evidence>
<comment type="caution">
    <text evidence="2">The sequence shown here is derived from an EMBL/GenBank/DDBJ whole genome shotgun (WGS) entry which is preliminary data.</text>
</comment>
<feature type="transmembrane region" description="Helical" evidence="1">
    <location>
        <begin position="69"/>
        <end position="89"/>
    </location>
</feature>
<reference evidence="3" key="1">
    <citation type="submission" date="2022-10" db="EMBL/GenBank/DDBJ databases">
        <title>Genome assembly of Pristionchus species.</title>
        <authorList>
            <person name="Yoshida K."/>
            <person name="Sommer R.J."/>
        </authorList>
    </citation>
    <scope>NUCLEOTIDE SEQUENCE [LARGE SCALE GENOMIC DNA]</scope>
    <source>
        <strain evidence="3">RS5460</strain>
    </source>
</reference>
<keyword evidence="1" id="KW-0812">Transmembrane</keyword>
<feature type="transmembrane region" description="Helical" evidence="1">
    <location>
        <begin position="132"/>
        <end position="160"/>
    </location>
</feature>
<dbReference type="Proteomes" id="UP001328107">
    <property type="component" value="Unassembled WGS sequence"/>
</dbReference>
<sequence>MSPPAENQSLTRAAKPKPPTEYQLKEKVNFTFCCGCHCKTTMRIFAVFRVIITACVIYITIMLSRETEMFRIGLVYCLLNILITSLLWAGAFASKKKCLPIYSFTEVLLFISWVGLFFMVGVSSNNSGNGFLVGMGVAVASIAILVLINCQVISQYYIYLGIVEKEKKEKEFEIIKNFILTEGRQIDETQLA</sequence>
<organism evidence="2 3">
    <name type="scientific">Pristionchus mayeri</name>
    <dbReference type="NCBI Taxonomy" id="1317129"/>
    <lineage>
        <taxon>Eukaryota</taxon>
        <taxon>Metazoa</taxon>
        <taxon>Ecdysozoa</taxon>
        <taxon>Nematoda</taxon>
        <taxon>Chromadorea</taxon>
        <taxon>Rhabditida</taxon>
        <taxon>Rhabditina</taxon>
        <taxon>Diplogasteromorpha</taxon>
        <taxon>Diplogasteroidea</taxon>
        <taxon>Neodiplogasteridae</taxon>
        <taxon>Pristionchus</taxon>
    </lineage>
</organism>
<gene>
    <name evidence="2" type="ORF">PMAYCL1PPCAC_05640</name>
</gene>
<proteinExistence type="predicted"/>
<protein>
    <submittedName>
        <fullName evidence="2">Uncharacterized protein</fullName>
    </submittedName>
</protein>
<dbReference type="AlphaFoldDB" id="A0AAN4ZED9"/>
<keyword evidence="3" id="KW-1185">Reference proteome</keyword>
<evidence type="ECO:0000313" key="3">
    <source>
        <dbReference type="Proteomes" id="UP001328107"/>
    </source>
</evidence>
<dbReference type="EMBL" id="BTRK01000002">
    <property type="protein sequence ID" value="GMR35445.1"/>
    <property type="molecule type" value="Genomic_DNA"/>
</dbReference>
<evidence type="ECO:0000256" key="1">
    <source>
        <dbReference type="SAM" id="Phobius"/>
    </source>
</evidence>